<evidence type="ECO:0000256" key="2">
    <source>
        <dbReference type="ARBA" id="ARBA00001961"/>
    </source>
</evidence>
<dbReference type="PANTHER" id="PTHR10696:SF51">
    <property type="entry name" value="TRIMETHYLLYSINE DIOXYGENASE, MITOCHONDRIAL"/>
    <property type="match status" value="1"/>
</dbReference>
<dbReference type="Gene3D" id="3.60.130.10">
    <property type="entry name" value="Clavaminate synthase-like"/>
    <property type="match status" value="1"/>
</dbReference>
<evidence type="ECO:0000256" key="4">
    <source>
        <dbReference type="ARBA" id="ARBA00008654"/>
    </source>
</evidence>
<dbReference type="FunFam" id="3.60.130.10:FF:000001">
    <property type="entry name" value="Trimethyllysine dioxygenase, mitochondrial"/>
    <property type="match status" value="1"/>
</dbReference>
<dbReference type="FunFam" id="3.30.2020.30:FF:000002">
    <property type="entry name" value="Putative gamma-butyrobetaine dioxygenase"/>
    <property type="match status" value="1"/>
</dbReference>
<evidence type="ECO:0000256" key="9">
    <source>
        <dbReference type="ARBA" id="ARBA00023002"/>
    </source>
</evidence>
<dbReference type="CDD" id="cd00250">
    <property type="entry name" value="CAS_like"/>
    <property type="match status" value="1"/>
</dbReference>
<comment type="cofactor">
    <cofactor evidence="1">
        <name>Fe(2+)</name>
        <dbReference type="ChEBI" id="CHEBI:29033"/>
    </cofactor>
</comment>
<evidence type="ECO:0000256" key="15">
    <source>
        <dbReference type="ARBA" id="ARBA00049334"/>
    </source>
</evidence>
<accession>A0A067T751</accession>
<dbReference type="OrthoDB" id="408743at2759"/>
<proteinExistence type="inferred from homology"/>
<dbReference type="HOGENOM" id="CLU_021859_2_2_1"/>
<comment type="catalytic activity">
    <reaction evidence="15">
        <text>N(6),N(6),N(6)-trimethyl-L-lysine + 2-oxoglutarate + O2 = (3S)-3-hydroxy-N(6),N(6),N(6)-trimethyl-L-lysine + succinate + CO2</text>
        <dbReference type="Rhea" id="RHEA:14181"/>
        <dbReference type="ChEBI" id="CHEBI:15379"/>
        <dbReference type="ChEBI" id="CHEBI:16526"/>
        <dbReference type="ChEBI" id="CHEBI:16810"/>
        <dbReference type="ChEBI" id="CHEBI:30031"/>
        <dbReference type="ChEBI" id="CHEBI:58100"/>
        <dbReference type="ChEBI" id="CHEBI:141499"/>
        <dbReference type="EC" id="1.14.11.8"/>
    </reaction>
</comment>
<dbReference type="Pfam" id="PF06155">
    <property type="entry name" value="GBBH-like_N"/>
    <property type="match status" value="1"/>
</dbReference>
<dbReference type="InterPro" id="IPR010376">
    <property type="entry name" value="GBBH-like_N"/>
</dbReference>
<keyword evidence="7" id="KW-0124">Carnitine biosynthesis</keyword>
<name>A0A067T751_GALM3</name>
<feature type="domain" description="TauD/TfdA-like" evidence="16">
    <location>
        <begin position="125"/>
        <end position="373"/>
    </location>
</feature>
<organism evidence="18 19">
    <name type="scientific">Galerina marginata (strain CBS 339.88)</name>
    <dbReference type="NCBI Taxonomy" id="685588"/>
    <lineage>
        <taxon>Eukaryota</taxon>
        <taxon>Fungi</taxon>
        <taxon>Dikarya</taxon>
        <taxon>Basidiomycota</taxon>
        <taxon>Agaricomycotina</taxon>
        <taxon>Agaricomycetes</taxon>
        <taxon>Agaricomycetidae</taxon>
        <taxon>Agaricales</taxon>
        <taxon>Agaricineae</taxon>
        <taxon>Strophariaceae</taxon>
        <taxon>Galerina</taxon>
    </lineage>
</organism>
<keyword evidence="8" id="KW-0223">Dioxygenase</keyword>
<dbReference type="EC" id="1.14.11.8" evidence="5"/>
<dbReference type="InterPro" id="IPR038492">
    <property type="entry name" value="GBBH-like_N_sf"/>
</dbReference>
<dbReference type="InterPro" id="IPR012776">
    <property type="entry name" value="Trimethyllysine_dOase"/>
</dbReference>
<dbReference type="GO" id="GO:0005739">
    <property type="term" value="C:mitochondrion"/>
    <property type="evidence" value="ECO:0007669"/>
    <property type="project" value="TreeGrafter"/>
</dbReference>
<evidence type="ECO:0000256" key="3">
    <source>
        <dbReference type="ARBA" id="ARBA00005022"/>
    </source>
</evidence>
<dbReference type="EMBL" id="KL142374">
    <property type="protein sequence ID" value="KDR78931.1"/>
    <property type="molecule type" value="Genomic_DNA"/>
</dbReference>
<dbReference type="InterPro" id="IPR050411">
    <property type="entry name" value="AlphaKG_dependent_hydroxylases"/>
</dbReference>
<comment type="similarity">
    <text evidence="4">Belongs to the gamma-BBH/TMLD family.</text>
</comment>
<comment type="cofactor">
    <cofactor evidence="2">
        <name>L-ascorbate</name>
        <dbReference type="ChEBI" id="CHEBI:38290"/>
    </cofactor>
</comment>
<evidence type="ECO:0000256" key="10">
    <source>
        <dbReference type="ARBA" id="ARBA00023004"/>
    </source>
</evidence>
<reference evidence="19" key="1">
    <citation type="journal article" date="2014" name="Proc. Natl. Acad. Sci. U.S.A.">
        <title>Extensive sampling of basidiomycete genomes demonstrates inadequacy of the white-rot/brown-rot paradigm for wood decay fungi.</title>
        <authorList>
            <person name="Riley R."/>
            <person name="Salamov A.A."/>
            <person name="Brown D.W."/>
            <person name="Nagy L.G."/>
            <person name="Floudas D."/>
            <person name="Held B.W."/>
            <person name="Levasseur A."/>
            <person name="Lombard V."/>
            <person name="Morin E."/>
            <person name="Otillar R."/>
            <person name="Lindquist E.A."/>
            <person name="Sun H."/>
            <person name="LaButti K.M."/>
            <person name="Schmutz J."/>
            <person name="Jabbour D."/>
            <person name="Luo H."/>
            <person name="Baker S.E."/>
            <person name="Pisabarro A.G."/>
            <person name="Walton J.D."/>
            <person name="Blanchette R.A."/>
            <person name="Henrissat B."/>
            <person name="Martin F."/>
            <person name="Cullen D."/>
            <person name="Hibbett D.S."/>
            <person name="Grigoriev I.V."/>
        </authorList>
    </citation>
    <scope>NUCLEOTIDE SEQUENCE [LARGE SCALE GENOMIC DNA]</scope>
    <source>
        <strain evidence="19">CBS 339.88</strain>
    </source>
</reference>
<keyword evidence="6" id="KW-0479">Metal-binding</keyword>
<dbReference type="InterPro" id="IPR042098">
    <property type="entry name" value="TauD-like_sf"/>
</dbReference>
<evidence type="ECO:0000256" key="13">
    <source>
        <dbReference type="ARBA" id="ARBA00032283"/>
    </source>
</evidence>
<comment type="function">
    <text evidence="14">Converts trimethyllysine (TML) into hydroxytrimethyllysine (HTML).</text>
</comment>
<comment type="pathway">
    <text evidence="3">Amine and polyamine biosynthesis; carnitine biosynthesis.</text>
</comment>
<keyword evidence="19" id="KW-1185">Reference proteome</keyword>
<evidence type="ECO:0000256" key="12">
    <source>
        <dbReference type="ARBA" id="ARBA00031778"/>
    </source>
</evidence>
<dbReference type="AlphaFoldDB" id="A0A067T751"/>
<evidence type="ECO:0000259" key="17">
    <source>
        <dbReference type="Pfam" id="PF06155"/>
    </source>
</evidence>
<dbReference type="InterPro" id="IPR003819">
    <property type="entry name" value="TauD/TfdA-like"/>
</dbReference>
<dbReference type="SUPFAM" id="SSF51197">
    <property type="entry name" value="Clavaminate synthase-like"/>
    <property type="match status" value="1"/>
</dbReference>
<keyword evidence="9" id="KW-0560">Oxidoreductase</keyword>
<protein>
    <recommendedName>
        <fullName evidence="5">trimethyllysine dioxygenase</fullName>
        <ecNumber evidence="5">1.14.11.8</ecNumber>
    </recommendedName>
    <alternativeName>
        <fullName evidence="12">Epsilon-trimethyllysine 2-oxoglutarate dioxygenase</fullName>
    </alternativeName>
    <alternativeName>
        <fullName evidence="11">TML hydroxylase</fullName>
    </alternativeName>
    <alternativeName>
        <fullName evidence="13">TML-alpha-ketoglutarate dioxygenase</fullName>
    </alternativeName>
</protein>
<dbReference type="Gene3D" id="3.30.2020.30">
    <property type="match status" value="1"/>
</dbReference>
<dbReference type="Proteomes" id="UP000027222">
    <property type="component" value="Unassembled WGS sequence"/>
</dbReference>
<evidence type="ECO:0000256" key="14">
    <source>
        <dbReference type="ARBA" id="ARBA00046008"/>
    </source>
</evidence>
<dbReference type="GO" id="GO:0050353">
    <property type="term" value="F:trimethyllysine dioxygenase activity"/>
    <property type="evidence" value="ECO:0007669"/>
    <property type="project" value="UniProtKB-EC"/>
</dbReference>
<evidence type="ECO:0000259" key="16">
    <source>
        <dbReference type="Pfam" id="PF02668"/>
    </source>
</evidence>
<sequence>MVPKLPSDGIRERGLACTPSLCPCIFGELIELSHNIWLRDHCRCPKCFHPITKQRLFNTFEIPKDISPLHVESKSAGLEVTWPSKEPHISLYPWSWLQRNSYDPPLNKNKASTEKILWGSKIQQSPPSIAYEEVMAPDNRGLYKWLLNVYKFGFSFVTGVPATPEATEELALRIGFIRETQYGKFWDFTSDLAKGDTAYTTLALGAHTDNTYFTDPCGLQLFHLLSHTGGTGGATLLVDGFYVASLMRELHPDEYALLSSVSVPAHAAGEPAALYTPSPQSGYPVLGHDRAGAGGELVQVRWNNDDRSVMSGLDGEVVEKWYDAIRTWNKHLTSADSEYWVQLQPGTAVVIDNHRVLHGRSAFDGMRRMCGAYIGIDEYRSKLAVLSEQFAPDAVVQATNDLPGAVVNGRSIWNAAL</sequence>
<evidence type="ECO:0000313" key="18">
    <source>
        <dbReference type="EMBL" id="KDR78931.1"/>
    </source>
</evidence>
<dbReference type="STRING" id="685588.A0A067T751"/>
<dbReference type="NCBIfam" id="TIGR02410">
    <property type="entry name" value="carnitine_TMLD"/>
    <property type="match status" value="1"/>
</dbReference>
<evidence type="ECO:0000313" key="19">
    <source>
        <dbReference type="Proteomes" id="UP000027222"/>
    </source>
</evidence>
<keyword evidence="10" id="KW-0408">Iron</keyword>
<dbReference type="PANTHER" id="PTHR10696">
    <property type="entry name" value="GAMMA-BUTYROBETAINE HYDROXYLASE-RELATED"/>
    <property type="match status" value="1"/>
</dbReference>
<dbReference type="Pfam" id="PF02668">
    <property type="entry name" value="TauD"/>
    <property type="match status" value="1"/>
</dbReference>
<dbReference type="UniPathway" id="UPA00118"/>
<evidence type="ECO:0000256" key="6">
    <source>
        <dbReference type="ARBA" id="ARBA00022723"/>
    </source>
</evidence>
<gene>
    <name evidence="18" type="ORF">GALMADRAFT_1365706</name>
</gene>
<evidence type="ECO:0000256" key="1">
    <source>
        <dbReference type="ARBA" id="ARBA00001954"/>
    </source>
</evidence>
<dbReference type="GO" id="GO:0045329">
    <property type="term" value="P:carnitine biosynthetic process"/>
    <property type="evidence" value="ECO:0007669"/>
    <property type="project" value="UniProtKB-UniPathway"/>
</dbReference>
<evidence type="ECO:0000256" key="7">
    <source>
        <dbReference type="ARBA" id="ARBA00022873"/>
    </source>
</evidence>
<evidence type="ECO:0000256" key="5">
    <source>
        <dbReference type="ARBA" id="ARBA00012267"/>
    </source>
</evidence>
<evidence type="ECO:0000256" key="8">
    <source>
        <dbReference type="ARBA" id="ARBA00022964"/>
    </source>
</evidence>
<evidence type="ECO:0000256" key="11">
    <source>
        <dbReference type="ARBA" id="ARBA00030363"/>
    </source>
</evidence>
<feature type="domain" description="Gamma-butyrobetaine hydroxylase-like N-terminal" evidence="17">
    <location>
        <begin position="34"/>
        <end position="97"/>
    </location>
</feature>
<dbReference type="GO" id="GO:0005506">
    <property type="term" value="F:iron ion binding"/>
    <property type="evidence" value="ECO:0007669"/>
    <property type="project" value="InterPro"/>
</dbReference>